<proteinExistence type="predicted"/>
<name>A0A0F9RAK7_9ZZZZ</name>
<accession>A0A0F9RAK7</accession>
<protein>
    <submittedName>
        <fullName evidence="1">Uncharacterized protein</fullName>
    </submittedName>
</protein>
<dbReference type="AlphaFoldDB" id="A0A0F9RAK7"/>
<gene>
    <name evidence="1" type="ORF">LCGC14_0673800</name>
</gene>
<organism evidence="1">
    <name type="scientific">marine sediment metagenome</name>
    <dbReference type="NCBI Taxonomy" id="412755"/>
    <lineage>
        <taxon>unclassified sequences</taxon>
        <taxon>metagenomes</taxon>
        <taxon>ecological metagenomes</taxon>
    </lineage>
</organism>
<comment type="caution">
    <text evidence="1">The sequence shown here is derived from an EMBL/GenBank/DDBJ whole genome shotgun (WGS) entry which is preliminary data.</text>
</comment>
<sequence length="57" mass="6408">MNIRTESGRKYNLTDDAILWLLDSTDARSAESVFEGFASHVPVKDRLAVWVAVEAKQ</sequence>
<dbReference type="EMBL" id="LAZR01001335">
    <property type="protein sequence ID" value="KKN46352.1"/>
    <property type="molecule type" value="Genomic_DNA"/>
</dbReference>
<reference evidence="1" key="1">
    <citation type="journal article" date="2015" name="Nature">
        <title>Complex archaea that bridge the gap between prokaryotes and eukaryotes.</title>
        <authorList>
            <person name="Spang A."/>
            <person name="Saw J.H."/>
            <person name="Jorgensen S.L."/>
            <person name="Zaremba-Niedzwiedzka K."/>
            <person name="Martijn J."/>
            <person name="Lind A.E."/>
            <person name="van Eijk R."/>
            <person name="Schleper C."/>
            <person name="Guy L."/>
            <person name="Ettema T.J."/>
        </authorList>
    </citation>
    <scope>NUCLEOTIDE SEQUENCE</scope>
</reference>
<evidence type="ECO:0000313" key="1">
    <source>
        <dbReference type="EMBL" id="KKN46352.1"/>
    </source>
</evidence>